<dbReference type="GO" id="GO:0005524">
    <property type="term" value="F:ATP binding"/>
    <property type="evidence" value="ECO:0007669"/>
    <property type="project" value="UniProtKB-UniRule"/>
</dbReference>
<evidence type="ECO:0000256" key="10">
    <source>
        <dbReference type="ARBA" id="ARBA00022777"/>
    </source>
</evidence>
<evidence type="ECO:0000256" key="6">
    <source>
        <dbReference type="ARBA" id="ARBA00015080"/>
    </source>
</evidence>
<dbReference type="GO" id="GO:0005737">
    <property type="term" value="C:cytoplasm"/>
    <property type="evidence" value="ECO:0007669"/>
    <property type="project" value="UniProtKB-SubCell"/>
</dbReference>
<proteinExistence type="inferred from homology"/>
<evidence type="ECO:0000256" key="16">
    <source>
        <dbReference type="SAM" id="Phobius"/>
    </source>
</evidence>
<comment type="pathway">
    <text evidence="3 14 15">Cofactor biosynthesis; coenzyme A biosynthesis; CoA from (R)-pantothenate: step 1/5.</text>
</comment>
<dbReference type="PIRSF" id="PIRSF000545">
    <property type="entry name" value="Pantothenate_kin"/>
    <property type="match status" value="1"/>
</dbReference>
<keyword evidence="11 14" id="KW-0067">ATP-binding</keyword>
<dbReference type="SUPFAM" id="SSF52540">
    <property type="entry name" value="P-loop containing nucleoside triphosphate hydrolases"/>
    <property type="match status" value="1"/>
</dbReference>
<dbReference type="InterPro" id="IPR004566">
    <property type="entry name" value="PanK"/>
</dbReference>
<keyword evidence="16" id="KW-0812">Transmembrane</keyword>
<keyword evidence="10 14" id="KW-0418">Kinase</keyword>
<evidence type="ECO:0000256" key="8">
    <source>
        <dbReference type="ARBA" id="ARBA00022679"/>
    </source>
</evidence>
<evidence type="ECO:0000256" key="2">
    <source>
        <dbReference type="ARBA" id="ARBA00004496"/>
    </source>
</evidence>
<dbReference type="CDD" id="cd02025">
    <property type="entry name" value="PanK"/>
    <property type="match status" value="1"/>
</dbReference>
<dbReference type="UniPathway" id="UPA00241">
    <property type="reaction ID" value="UER00352"/>
</dbReference>
<dbReference type="PANTHER" id="PTHR10285">
    <property type="entry name" value="URIDINE KINASE"/>
    <property type="match status" value="1"/>
</dbReference>
<evidence type="ECO:0000256" key="7">
    <source>
        <dbReference type="ARBA" id="ARBA00022490"/>
    </source>
</evidence>
<keyword evidence="8 14" id="KW-0808">Transferase</keyword>
<dbReference type="InterPro" id="IPR027417">
    <property type="entry name" value="P-loop_NTPase"/>
</dbReference>
<evidence type="ECO:0000313" key="18">
    <source>
        <dbReference type="EMBL" id="VZH84896.1"/>
    </source>
</evidence>
<keyword evidence="7 14" id="KW-0963">Cytoplasm</keyword>
<evidence type="ECO:0000256" key="5">
    <source>
        <dbReference type="ARBA" id="ARBA00012102"/>
    </source>
</evidence>
<comment type="subcellular location">
    <subcellularLocation>
        <location evidence="2 14 15">Cytoplasm</location>
    </subcellularLocation>
</comment>
<evidence type="ECO:0000256" key="13">
    <source>
        <dbReference type="ARBA" id="ARBA00032866"/>
    </source>
</evidence>
<comment type="similarity">
    <text evidence="4 14 15">Belongs to the prokaryotic pantothenate kinase family.</text>
</comment>
<keyword evidence="12 14" id="KW-0173">Coenzyme A biosynthesis</keyword>
<dbReference type="EMBL" id="LR738855">
    <property type="protein sequence ID" value="VZH84896.1"/>
    <property type="molecule type" value="Genomic_DNA"/>
</dbReference>
<evidence type="ECO:0000256" key="1">
    <source>
        <dbReference type="ARBA" id="ARBA00001206"/>
    </source>
</evidence>
<protein>
    <recommendedName>
        <fullName evidence="6 14">Pantothenate kinase</fullName>
        <ecNumber evidence="5 14">2.7.1.33</ecNumber>
    </recommendedName>
    <alternativeName>
        <fullName evidence="13 14">Pantothenic acid kinase</fullName>
    </alternativeName>
</protein>
<feature type="transmembrane region" description="Helical" evidence="16">
    <location>
        <begin position="12"/>
        <end position="30"/>
    </location>
</feature>
<dbReference type="GO" id="GO:0015937">
    <property type="term" value="P:coenzyme A biosynthetic process"/>
    <property type="evidence" value="ECO:0007669"/>
    <property type="project" value="UniProtKB-UniRule"/>
</dbReference>
<feature type="domain" description="Phosphoribulokinase/uridine kinase" evidence="17">
    <location>
        <begin position="141"/>
        <end position="278"/>
    </location>
</feature>
<evidence type="ECO:0000313" key="19">
    <source>
        <dbReference type="Proteomes" id="UP000423525"/>
    </source>
</evidence>
<evidence type="ECO:0000256" key="14">
    <source>
        <dbReference type="HAMAP-Rule" id="MF_00215"/>
    </source>
</evidence>
<feature type="binding site" evidence="14">
    <location>
        <begin position="146"/>
        <end position="153"/>
    </location>
    <ligand>
        <name>ATP</name>
        <dbReference type="ChEBI" id="CHEBI:30616"/>
    </ligand>
</feature>
<dbReference type="InterPro" id="IPR006083">
    <property type="entry name" value="PRK/URK"/>
</dbReference>
<organism evidence="18 19">
    <name type="scientific">Corynebacterium rouxii</name>
    <dbReference type="NCBI Taxonomy" id="2719119"/>
    <lineage>
        <taxon>Bacteria</taxon>
        <taxon>Bacillati</taxon>
        <taxon>Actinomycetota</taxon>
        <taxon>Actinomycetes</taxon>
        <taxon>Mycobacteriales</taxon>
        <taxon>Corynebacteriaceae</taxon>
        <taxon>Corynebacterium</taxon>
    </lineage>
</organism>
<keyword evidence="9 14" id="KW-0547">Nucleotide-binding</keyword>
<evidence type="ECO:0000256" key="9">
    <source>
        <dbReference type="ARBA" id="ARBA00022741"/>
    </source>
</evidence>
<dbReference type="Pfam" id="PF00485">
    <property type="entry name" value="PRK"/>
    <property type="match status" value="1"/>
</dbReference>
<dbReference type="HAMAP" id="MF_00215">
    <property type="entry name" value="Pantothen_kinase_1"/>
    <property type="match status" value="1"/>
</dbReference>
<dbReference type="GO" id="GO:0004594">
    <property type="term" value="F:pantothenate kinase activity"/>
    <property type="evidence" value="ECO:0007669"/>
    <property type="project" value="UniProtKB-UniRule"/>
</dbReference>
<evidence type="ECO:0000256" key="15">
    <source>
        <dbReference type="RuleBase" id="RU003530"/>
    </source>
</evidence>
<accession>A0A6I8MHA2</accession>
<reference evidence="18 19" key="1">
    <citation type="submission" date="2019-11" db="EMBL/GenBank/DDBJ databases">
        <authorList>
            <person name="Brisse S."/>
        </authorList>
    </citation>
    <scope>NUCLEOTIDE SEQUENCE [LARGE SCALE GENOMIC DNA]</scope>
    <source>
        <strain evidence="18">FRC0190</strain>
    </source>
</reference>
<gene>
    <name evidence="14" type="primary">coaA</name>
    <name evidence="18" type="ORF">FRC0190_00889</name>
</gene>
<evidence type="ECO:0000259" key="17">
    <source>
        <dbReference type="Pfam" id="PF00485"/>
    </source>
</evidence>
<dbReference type="NCBIfam" id="TIGR00554">
    <property type="entry name" value="panK_bact"/>
    <property type="match status" value="1"/>
</dbReference>
<dbReference type="AlphaFoldDB" id="A0A6I8MHA2"/>
<dbReference type="Proteomes" id="UP000423525">
    <property type="component" value="Chromosome"/>
</dbReference>
<evidence type="ECO:0000256" key="3">
    <source>
        <dbReference type="ARBA" id="ARBA00005225"/>
    </source>
</evidence>
<evidence type="ECO:0000256" key="4">
    <source>
        <dbReference type="ARBA" id="ARBA00006087"/>
    </source>
</evidence>
<sequence>MDVSERNASKRLLRYICILTICLTIDRFLYPAPLYGVFRTNFSSRATEGTIEPMARDKDLSPYLDFDRETWRHLRMSMPQVLTEQEVVELRGIGENIDLDEVAEVYLPLSRLIHLQVHARQELTQATETFLGEKAPHIPFVIGVAGSVAVGKSTTARLLQVLLQRWEEHPRVDLVTTDGFLYPTEILKKRGILDRKGFPESYDQRTLLRFVTDVKAGKAHVKAPVYSHTLYDRVENECVTVSRPDILIVEGLNVLQTGPTLSVSDLFDFSVYVDAALEDIERWYIDRFLKLRQLAFRAPNAHFSHYADMGDRAATDEARRIWQTINLPNLVEHILPTRVRASLVLRKGADHKVARVRMRKI</sequence>
<evidence type="ECO:0000256" key="12">
    <source>
        <dbReference type="ARBA" id="ARBA00022993"/>
    </source>
</evidence>
<dbReference type="Gene3D" id="3.40.50.300">
    <property type="entry name" value="P-loop containing nucleotide triphosphate hydrolases"/>
    <property type="match status" value="1"/>
</dbReference>
<keyword evidence="16" id="KW-0472">Membrane</keyword>
<dbReference type="EC" id="2.7.1.33" evidence="5 14"/>
<name>A0A6I8MHA2_9CORY</name>
<keyword evidence="16" id="KW-1133">Transmembrane helix</keyword>
<comment type="catalytic activity">
    <reaction evidence="1 14 15">
        <text>(R)-pantothenate + ATP = (R)-4'-phosphopantothenate + ADP + H(+)</text>
        <dbReference type="Rhea" id="RHEA:16373"/>
        <dbReference type="ChEBI" id="CHEBI:10986"/>
        <dbReference type="ChEBI" id="CHEBI:15378"/>
        <dbReference type="ChEBI" id="CHEBI:29032"/>
        <dbReference type="ChEBI" id="CHEBI:30616"/>
        <dbReference type="ChEBI" id="CHEBI:456216"/>
        <dbReference type="EC" id="2.7.1.33"/>
    </reaction>
</comment>
<dbReference type="KEGG" id="crf:FRC0190_00889"/>
<evidence type="ECO:0000256" key="11">
    <source>
        <dbReference type="ARBA" id="ARBA00022840"/>
    </source>
</evidence>